<dbReference type="InterPro" id="IPR001647">
    <property type="entry name" value="HTH_TetR"/>
</dbReference>
<dbReference type="Pfam" id="PF17939">
    <property type="entry name" value="TetR_C_30"/>
    <property type="match status" value="1"/>
</dbReference>
<feature type="domain" description="PsrA tetracyclin repressor-like C-terminal" evidence="3">
    <location>
        <begin position="96"/>
        <end position="179"/>
    </location>
</feature>
<name>A0ABQ2P4F2_9NEIS</name>
<dbReference type="InterPro" id="IPR036271">
    <property type="entry name" value="Tet_transcr_reg_TetR-rel_C_sf"/>
</dbReference>
<evidence type="ECO:0000256" key="1">
    <source>
        <dbReference type="ARBA" id="ARBA00023125"/>
    </source>
</evidence>
<dbReference type="SUPFAM" id="SSF48498">
    <property type="entry name" value="Tetracyclin repressor-like, C-terminal domain"/>
    <property type="match status" value="1"/>
</dbReference>
<dbReference type="InterPro" id="IPR041586">
    <property type="entry name" value="PsrA_TetR_C"/>
</dbReference>
<reference evidence="5" key="1">
    <citation type="journal article" date="2019" name="Int. J. Syst. Evol. Microbiol.">
        <title>The Global Catalogue of Microorganisms (GCM) 10K type strain sequencing project: providing services to taxonomists for standard genome sequencing and annotation.</title>
        <authorList>
            <consortium name="The Broad Institute Genomics Platform"/>
            <consortium name="The Broad Institute Genome Sequencing Center for Infectious Disease"/>
            <person name="Wu L."/>
            <person name="Ma J."/>
        </authorList>
    </citation>
    <scope>NUCLEOTIDE SEQUENCE [LARGE SCALE GENOMIC DNA]</scope>
    <source>
        <strain evidence="5">CGMCC 1.8859</strain>
    </source>
</reference>
<protein>
    <submittedName>
        <fullName evidence="4">TetR family transcriptional regulator</fullName>
    </submittedName>
</protein>
<accession>A0ABQ2P4F2</accession>
<dbReference type="Proteomes" id="UP000637267">
    <property type="component" value="Unassembled WGS sequence"/>
</dbReference>
<dbReference type="InterPro" id="IPR009057">
    <property type="entry name" value="Homeodomain-like_sf"/>
</dbReference>
<comment type="caution">
    <text evidence="4">The sequence shown here is derived from an EMBL/GenBank/DDBJ whole genome shotgun (WGS) entry which is preliminary data.</text>
</comment>
<dbReference type="Pfam" id="PF00440">
    <property type="entry name" value="TetR_N"/>
    <property type="match status" value="1"/>
</dbReference>
<organism evidence="4 5">
    <name type="scientific">Silvimonas iriomotensis</name>
    <dbReference type="NCBI Taxonomy" id="449662"/>
    <lineage>
        <taxon>Bacteria</taxon>
        <taxon>Pseudomonadati</taxon>
        <taxon>Pseudomonadota</taxon>
        <taxon>Betaproteobacteria</taxon>
        <taxon>Neisseriales</taxon>
        <taxon>Chitinibacteraceae</taxon>
        <taxon>Silvimonas</taxon>
    </lineage>
</organism>
<evidence type="ECO:0000313" key="5">
    <source>
        <dbReference type="Proteomes" id="UP000637267"/>
    </source>
</evidence>
<dbReference type="Gene3D" id="1.10.357.10">
    <property type="entry name" value="Tetracycline Repressor, domain 2"/>
    <property type="match status" value="1"/>
</dbReference>
<gene>
    <name evidence="4" type="ORF">GCM10010970_03080</name>
</gene>
<evidence type="ECO:0000259" key="2">
    <source>
        <dbReference type="Pfam" id="PF00440"/>
    </source>
</evidence>
<dbReference type="SUPFAM" id="SSF46689">
    <property type="entry name" value="Homeodomain-like"/>
    <property type="match status" value="1"/>
</dbReference>
<sequence length="215" mass="23266">MVSAVSTSTGTTRERLIEAVTVLIAERGLDGTSVRSINKQAGVANQSAVNYHFGNIWGLVEVAVTEATRAYSRDIEAMLAAQKASGETITLMDVAEAMIRPTVRMVLTPQGRGRVQLMARMAGDCGQRGRELLARGLGPVSLQLSASAREAMPALDQEAAGVKILYAFNTVLNVIPDAGLERWWPLETTSRDRLDRYLRDYIVGGISFSSRPGKV</sequence>
<keyword evidence="5" id="KW-1185">Reference proteome</keyword>
<evidence type="ECO:0000259" key="3">
    <source>
        <dbReference type="Pfam" id="PF17939"/>
    </source>
</evidence>
<keyword evidence="1" id="KW-0238">DNA-binding</keyword>
<evidence type="ECO:0000313" key="4">
    <source>
        <dbReference type="EMBL" id="GGP18089.1"/>
    </source>
</evidence>
<dbReference type="EMBL" id="BMLX01000001">
    <property type="protein sequence ID" value="GGP18089.1"/>
    <property type="molecule type" value="Genomic_DNA"/>
</dbReference>
<feature type="domain" description="HTH tetR-type" evidence="2">
    <location>
        <begin position="17"/>
        <end position="61"/>
    </location>
</feature>
<proteinExistence type="predicted"/>